<dbReference type="EMBL" id="CP026995">
    <property type="protein sequence ID" value="QLH06952.1"/>
    <property type="molecule type" value="Genomic_DNA"/>
</dbReference>
<dbReference type="AlphaFoldDB" id="A0A7D5M596"/>
<dbReference type="Proteomes" id="UP000509478">
    <property type="component" value="Chromosome"/>
</dbReference>
<dbReference type="OrthoDB" id="382351at2157"/>
<keyword evidence="3" id="KW-1185">Reference proteome</keyword>
<evidence type="ECO:0000313" key="2">
    <source>
        <dbReference type="EMBL" id="QLH06952.1"/>
    </source>
</evidence>
<dbReference type="InterPro" id="IPR036597">
    <property type="entry name" value="Fido-like_dom_sf"/>
</dbReference>
<dbReference type="Gene3D" id="1.20.120.1870">
    <property type="entry name" value="Fic/DOC protein, Fido domain"/>
    <property type="match status" value="1"/>
</dbReference>
<dbReference type="GeneID" id="56067952"/>
<evidence type="ECO:0000313" key="3">
    <source>
        <dbReference type="Proteomes" id="UP000509478"/>
    </source>
</evidence>
<gene>
    <name evidence="2" type="ORF">C5F50_07610</name>
</gene>
<protein>
    <recommendedName>
        <fullName evidence="1">Fido domain-containing protein</fullName>
    </recommendedName>
</protein>
<dbReference type="InterPro" id="IPR003812">
    <property type="entry name" value="Fido"/>
</dbReference>
<reference evidence="2 3" key="1">
    <citation type="submission" date="2018-02" db="EMBL/GenBank/DDBJ databases">
        <title>Complete genome of Nitrosopumilus ureaphilus PS0.</title>
        <authorList>
            <person name="Qin W."/>
            <person name="Zheng Y."/>
            <person name="Stahl D.A."/>
        </authorList>
    </citation>
    <scope>NUCLEOTIDE SEQUENCE [LARGE SCALE GENOMIC DNA]</scope>
    <source>
        <strain evidence="2 3">PS0</strain>
    </source>
</reference>
<evidence type="ECO:0000259" key="1">
    <source>
        <dbReference type="PROSITE" id="PS51459"/>
    </source>
</evidence>
<dbReference type="RefSeq" id="WP_179370813.1">
    <property type="nucleotide sequence ID" value="NZ_CP026995.1"/>
</dbReference>
<proteinExistence type="predicted"/>
<feature type="domain" description="Fido" evidence="1">
    <location>
        <begin position="8"/>
        <end position="134"/>
    </location>
</feature>
<accession>A0A7D5M596</accession>
<dbReference type="KEGG" id="nue:C5F50_07610"/>
<organism evidence="2 3">
    <name type="scientific">Nitrosopumilus ureiphilus</name>
    <dbReference type="NCBI Taxonomy" id="1470067"/>
    <lineage>
        <taxon>Archaea</taxon>
        <taxon>Nitrososphaerota</taxon>
        <taxon>Nitrososphaeria</taxon>
        <taxon>Nitrosopumilales</taxon>
        <taxon>Nitrosopumilaceae</taxon>
        <taxon>Nitrosopumilus</taxon>
    </lineage>
</organism>
<dbReference type="PROSITE" id="PS51459">
    <property type="entry name" value="FIDO"/>
    <property type="match status" value="1"/>
</dbReference>
<sequence>MSDMFTGNVIENIVALNKLIVEQRGESFGLDDIEVFYGTFRHVNEFNPIPDPRIRIIKKASILLSGLVWGQSFKNGNKATATAVTKYFLQKNGFDLKFANKREKQEYFKLLEDTTYKPEGDPSIYPDIETYLMKKVVKK</sequence>
<dbReference type="InterPro" id="IPR053737">
    <property type="entry name" value="Type_II_TA_Toxin"/>
</dbReference>
<name>A0A7D5M596_9ARCH</name>
<dbReference type="SUPFAM" id="SSF140931">
    <property type="entry name" value="Fic-like"/>
    <property type="match status" value="1"/>
</dbReference>